<name>A0AAD3RZ12_NEPGR</name>
<dbReference type="PANTHER" id="PTHR24015:SF548">
    <property type="entry name" value="OS08G0340900 PROTEIN"/>
    <property type="match status" value="1"/>
</dbReference>
<dbReference type="InterPro" id="IPR002885">
    <property type="entry name" value="PPR_rpt"/>
</dbReference>
<dbReference type="AlphaFoldDB" id="A0AAD3RZ12"/>
<evidence type="ECO:0000256" key="1">
    <source>
        <dbReference type="ARBA" id="ARBA00022737"/>
    </source>
</evidence>
<dbReference type="InterPro" id="IPR046960">
    <property type="entry name" value="PPR_At4g14850-like_plant"/>
</dbReference>
<dbReference type="EMBL" id="BSYO01000002">
    <property type="protein sequence ID" value="GMH01285.1"/>
    <property type="molecule type" value="Genomic_DNA"/>
</dbReference>
<comment type="caution">
    <text evidence="3">The sequence shown here is derived from an EMBL/GenBank/DDBJ whole genome shotgun (WGS) entry which is preliminary data.</text>
</comment>
<evidence type="ECO:0000256" key="2">
    <source>
        <dbReference type="PROSITE-ProRule" id="PRU00708"/>
    </source>
</evidence>
<evidence type="ECO:0008006" key="5">
    <source>
        <dbReference type="Google" id="ProtNLM"/>
    </source>
</evidence>
<evidence type="ECO:0000313" key="4">
    <source>
        <dbReference type="Proteomes" id="UP001279734"/>
    </source>
</evidence>
<reference evidence="3" key="1">
    <citation type="submission" date="2023-05" db="EMBL/GenBank/DDBJ databases">
        <title>Nepenthes gracilis genome sequencing.</title>
        <authorList>
            <person name="Fukushima K."/>
        </authorList>
    </citation>
    <scope>NUCLEOTIDE SEQUENCE</scope>
    <source>
        <strain evidence="3">SING2019-196</strain>
    </source>
</reference>
<dbReference type="GO" id="GO:0009451">
    <property type="term" value="P:RNA modification"/>
    <property type="evidence" value="ECO:0007669"/>
    <property type="project" value="InterPro"/>
</dbReference>
<feature type="repeat" description="PPR" evidence="2">
    <location>
        <begin position="38"/>
        <end position="72"/>
    </location>
</feature>
<dbReference type="Pfam" id="PF01535">
    <property type="entry name" value="PPR"/>
    <property type="match status" value="5"/>
</dbReference>
<protein>
    <recommendedName>
        <fullName evidence="5">Pentatricopeptide repeat-containing protein</fullName>
    </recommendedName>
</protein>
<dbReference type="PROSITE" id="PS51375">
    <property type="entry name" value="PPR"/>
    <property type="match status" value="2"/>
</dbReference>
<dbReference type="FunFam" id="1.25.40.10:FF:000196">
    <property type="entry name" value="Pentatricopeptide repeat-containing protein At4g14850"/>
    <property type="match status" value="1"/>
</dbReference>
<dbReference type="GO" id="GO:0003723">
    <property type="term" value="F:RNA binding"/>
    <property type="evidence" value="ECO:0007669"/>
    <property type="project" value="InterPro"/>
</dbReference>
<sequence length="296" mass="32193">MKLSESVGFLLHRCSDLKALRAGLSLHAAVLKSGMQSHTVVANHVINMYAKCGRINSAHQVFDEMRERNLVSWAALICGYDQSHEPLVAIQLYSRMPLAPNEFVLASVISACASVGSLVHGQRAHARALKLGYAPISFVSNALISLYMKCGLCDGALAVFGCSTLVPNSISHNTLLAGFVENGQPARGLEVFESMCRHGFIPDRFSFAGALGACTDAVNLQGGLQLHCQTMKLKLDSTAFVGNTIMSMYSKFDLIEQVEKVFMEIEEKDIISWNTLIAACSQCDNYLKGLSFFKGC</sequence>
<dbReference type="NCBIfam" id="TIGR00756">
    <property type="entry name" value="PPR"/>
    <property type="match status" value="2"/>
</dbReference>
<gene>
    <name evidence="3" type="ORF">Nepgr_003124</name>
</gene>
<organism evidence="3 4">
    <name type="scientific">Nepenthes gracilis</name>
    <name type="common">Slender pitcher plant</name>
    <dbReference type="NCBI Taxonomy" id="150966"/>
    <lineage>
        <taxon>Eukaryota</taxon>
        <taxon>Viridiplantae</taxon>
        <taxon>Streptophyta</taxon>
        <taxon>Embryophyta</taxon>
        <taxon>Tracheophyta</taxon>
        <taxon>Spermatophyta</taxon>
        <taxon>Magnoliopsida</taxon>
        <taxon>eudicotyledons</taxon>
        <taxon>Gunneridae</taxon>
        <taxon>Pentapetalae</taxon>
        <taxon>Caryophyllales</taxon>
        <taxon>Nepenthaceae</taxon>
        <taxon>Nepenthes</taxon>
    </lineage>
</organism>
<dbReference type="Gene3D" id="1.25.40.10">
    <property type="entry name" value="Tetratricopeptide repeat domain"/>
    <property type="match status" value="3"/>
</dbReference>
<feature type="repeat" description="PPR" evidence="2">
    <location>
        <begin position="168"/>
        <end position="202"/>
    </location>
</feature>
<dbReference type="InterPro" id="IPR011990">
    <property type="entry name" value="TPR-like_helical_dom_sf"/>
</dbReference>
<dbReference type="PANTHER" id="PTHR24015">
    <property type="entry name" value="OS07G0578800 PROTEIN-RELATED"/>
    <property type="match status" value="1"/>
</dbReference>
<keyword evidence="1" id="KW-0677">Repeat</keyword>
<accession>A0AAD3RZ12</accession>
<dbReference type="Proteomes" id="UP001279734">
    <property type="component" value="Unassembled WGS sequence"/>
</dbReference>
<evidence type="ECO:0000313" key="3">
    <source>
        <dbReference type="EMBL" id="GMH01285.1"/>
    </source>
</evidence>
<proteinExistence type="predicted"/>
<keyword evidence="4" id="KW-1185">Reference proteome</keyword>